<evidence type="ECO:0008006" key="4">
    <source>
        <dbReference type="Google" id="ProtNLM"/>
    </source>
</evidence>
<dbReference type="EMBL" id="JABCSC020000003">
    <property type="protein sequence ID" value="NSL55660.1"/>
    <property type="molecule type" value="Genomic_DNA"/>
</dbReference>
<feature type="chain" id="PRO_5046090033" description="Lipoprotein SmpA/OmlA domain-containing protein" evidence="1">
    <location>
        <begin position="21"/>
        <end position="126"/>
    </location>
</feature>
<dbReference type="RefSeq" id="WP_170022079.1">
    <property type="nucleotide sequence ID" value="NZ_JABCSC020000003.1"/>
</dbReference>
<evidence type="ECO:0000256" key="1">
    <source>
        <dbReference type="SAM" id="SignalP"/>
    </source>
</evidence>
<protein>
    <recommendedName>
        <fullName evidence="4">Lipoprotein SmpA/OmlA domain-containing protein</fullName>
    </recommendedName>
</protein>
<name>A0ABX2INQ1_9RHOO</name>
<reference evidence="2 3" key="1">
    <citation type="submission" date="2020-06" db="EMBL/GenBank/DDBJ databases">
        <title>Draft genome of Uliginosibacterium sp. IMCC34675.</title>
        <authorList>
            <person name="Song J."/>
        </authorList>
    </citation>
    <scope>NUCLEOTIDE SEQUENCE [LARGE SCALE GENOMIC DNA]</scope>
    <source>
        <strain evidence="2 3">IMCC34675</strain>
    </source>
</reference>
<comment type="caution">
    <text evidence="2">The sequence shown here is derived from an EMBL/GenBank/DDBJ whole genome shotgun (WGS) entry which is preliminary data.</text>
</comment>
<dbReference type="Proteomes" id="UP000778523">
    <property type="component" value="Unassembled WGS sequence"/>
</dbReference>
<gene>
    <name evidence="2" type="ORF">HJ583_011540</name>
</gene>
<dbReference type="PROSITE" id="PS51257">
    <property type="entry name" value="PROKAR_LIPOPROTEIN"/>
    <property type="match status" value="1"/>
</dbReference>
<keyword evidence="1" id="KW-0732">Signal</keyword>
<evidence type="ECO:0000313" key="3">
    <source>
        <dbReference type="Proteomes" id="UP000778523"/>
    </source>
</evidence>
<sequence length="126" mass="13729">MLRWLLILCAAILTACSAPAPLPPHAAREQVREISGREQLAGRIVGQPLAGGRFVRLEIGMSRSEVEQLIGRPAAVDAQSGGVGWLPYYFGSDAWSTESYYKGEGRLVFNADSRLILIDASEEARK</sequence>
<organism evidence="2 3">
    <name type="scientific">Uliginosibacterium aquaticum</name>
    <dbReference type="NCBI Taxonomy" id="2731212"/>
    <lineage>
        <taxon>Bacteria</taxon>
        <taxon>Pseudomonadati</taxon>
        <taxon>Pseudomonadota</taxon>
        <taxon>Betaproteobacteria</taxon>
        <taxon>Rhodocyclales</taxon>
        <taxon>Zoogloeaceae</taxon>
        <taxon>Uliginosibacterium</taxon>
    </lineage>
</organism>
<accession>A0ABX2INQ1</accession>
<evidence type="ECO:0000313" key="2">
    <source>
        <dbReference type="EMBL" id="NSL55660.1"/>
    </source>
</evidence>
<proteinExistence type="predicted"/>
<feature type="signal peptide" evidence="1">
    <location>
        <begin position="1"/>
        <end position="20"/>
    </location>
</feature>
<keyword evidence="3" id="KW-1185">Reference proteome</keyword>